<dbReference type="EMBL" id="CBDS010000087">
    <property type="protein sequence ID" value="CDB46406.1"/>
    <property type="molecule type" value="Genomic_DNA"/>
</dbReference>
<dbReference type="PANTHER" id="PTHR43300">
    <property type="entry name" value="ACETYLTRANSFERASE"/>
    <property type="match status" value="1"/>
</dbReference>
<keyword evidence="2" id="KW-0677">Repeat</keyword>
<evidence type="ECO:0000256" key="1">
    <source>
        <dbReference type="ARBA" id="ARBA00022679"/>
    </source>
</evidence>
<gene>
    <name evidence="3" type="ORF">BN533_01462</name>
</gene>
<dbReference type="Gene3D" id="2.160.10.10">
    <property type="entry name" value="Hexapeptide repeat proteins"/>
    <property type="match status" value="1"/>
</dbReference>
<evidence type="ECO:0000313" key="3">
    <source>
        <dbReference type="EMBL" id="CDB46406.1"/>
    </source>
</evidence>
<accession>R6ILZ2</accession>
<protein>
    <recommendedName>
        <fullName evidence="4">Acyltransferase</fullName>
    </recommendedName>
</protein>
<name>R6ILZ2_9FIRM</name>
<dbReference type="CDD" id="cd04647">
    <property type="entry name" value="LbH_MAT_like"/>
    <property type="match status" value="1"/>
</dbReference>
<dbReference type="HOGENOM" id="CLU_051638_12_1_9"/>
<evidence type="ECO:0008006" key="4">
    <source>
        <dbReference type="Google" id="ProtNLM"/>
    </source>
</evidence>
<organism evidence="3">
    <name type="scientific">Phascolarctobacterium faecium</name>
    <dbReference type="NCBI Taxonomy" id="33025"/>
    <lineage>
        <taxon>Bacteria</taxon>
        <taxon>Bacillati</taxon>
        <taxon>Bacillota</taxon>
        <taxon>Negativicutes</taxon>
        <taxon>Acidaminococcales</taxon>
        <taxon>Acidaminococcaceae</taxon>
        <taxon>Phascolarctobacterium</taxon>
    </lineage>
</organism>
<dbReference type="STRING" id="1262914.BN533_01462"/>
<dbReference type="eggNOG" id="COG0110">
    <property type="taxonomic scope" value="Bacteria"/>
</dbReference>
<comment type="caution">
    <text evidence="3">The sequence shown here is derived from an EMBL/GenBank/DDBJ whole genome shotgun (WGS) entry which is preliminary data.</text>
</comment>
<sequence length="186" mass="21215">MFRRYLQLLRLFLLRDGGKRAAYCKKTGYFHAQGEGCYFQIYNFGVEPHLLSFGSNIKVASGVRFITHDIFGDVILYKNNMDQHIRRVGKITIGNNVLIGSNSMIMYDVTIGDNVIIAAGSCVTKDVPANSIVGGVPAKVIGSFDDYEKKFMEKTKAYPWLRQGYSIYDKKLVKLQEQYFWSEQKP</sequence>
<dbReference type="InterPro" id="IPR018357">
    <property type="entry name" value="Hexapep_transf_CS"/>
</dbReference>
<proteinExistence type="predicted"/>
<reference evidence="3" key="1">
    <citation type="submission" date="2012-11" db="EMBL/GenBank/DDBJ databases">
        <title>Dependencies among metagenomic species, viruses, plasmids and units of genetic variation.</title>
        <authorList>
            <person name="Nielsen H.B."/>
            <person name="Almeida M."/>
            <person name="Juncker A.S."/>
            <person name="Rasmussen S."/>
            <person name="Li J."/>
            <person name="Sunagawa S."/>
            <person name="Plichta D."/>
            <person name="Gautier L."/>
            <person name="Le Chatelier E."/>
            <person name="Peletier E."/>
            <person name="Bonde I."/>
            <person name="Nielsen T."/>
            <person name="Manichanh C."/>
            <person name="Arumugam M."/>
            <person name="Batto J."/>
            <person name="Santos M.B.Q.D."/>
            <person name="Blom N."/>
            <person name="Borruel N."/>
            <person name="Burgdorf K.S."/>
            <person name="Boumezbeur F."/>
            <person name="Casellas F."/>
            <person name="Dore J."/>
            <person name="Guarner F."/>
            <person name="Hansen T."/>
            <person name="Hildebrand F."/>
            <person name="Kaas R.S."/>
            <person name="Kennedy S."/>
            <person name="Kristiansen K."/>
            <person name="Kultima J.R."/>
            <person name="Leonard P."/>
            <person name="Levenez F."/>
            <person name="Lund O."/>
            <person name="Moumen B."/>
            <person name="Le Paslier D."/>
            <person name="Pons N."/>
            <person name="Pedersen O."/>
            <person name="Prifti E."/>
            <person name="Qin J."/>
            <person name="Raes J."/>
            <person name="Tap J."/>
            <person name="Tims S."/>
            <person name="Ussery D.W."/>
            <person name="Yamada T."/>
            <person name="MetaHit consortium"/>
            <person name="Renault P."/>
            <person name="Sicheritz-Ponten T."/>
            <person name="Bork P."/>
            <person name="Wang J."/>
            <person name="Brunak S."/>
            <person name="Ehrlich S.D."/>
        </authorList>
    </citation>
    <scope>NUCLEOTIDE SEQUENCE [LARGE SCALE GENOMIC DNA]</scope>
</reference>
<dbReference type="InterPro" id="IPR050179">
    <property type="entry name" value="Trans_hexapeptide_repeat"/>
</dbReference>
<dbReference type="AlphaFoldDB" id="R6ILZ2"/>
<dbReference type="PANTHER" id="PTHR43300:SF11">
    <property type="entry name" value="ACETYLTRANSFERASE RV3034C-RELATED"/>
    <property type="match status" value="1"/>
</dbReference>
<dbReference type="RefSeq" id="WP_021718362.1">
    <property type="nucleotide sequence ID" value="NZ_CAKVRS010000001.1"/>
</dbReference>
<dbReference type="InterPro" id="IPR001451">
    <property type="entry name" value="Hexapep"/>
</dbReference>
<dbReference type="PROSITE" id="PS00101">
    <property type="entry name" value="HEXAPEP_TRANSFERASES"/>
    <property type="match status" value="1"/>
</dbReference>
<dbReference type="InterPro" id="IPR011004">
    <property type="entry name" value="Trimer_LpxA-like_sf"/>
</dbReference>
<dbReference type="SUPFAM" id="SSF51161">
    <property type="entry name" value="Trimeric LpxA-like enzymes"/>
    <property type="match status" value="1"/>
</dbReference>
<keyword evidence="1" id="KW-0808">Transferase</keyword>
<dbReference type="GO" id="GO:0016740">
    <property type="term" value="F:transferase activity"/>
    <property type="evidence" value="ECO:0007669"/>
    <property type="project" value="UniProtKB-KW"/>
</dbReference>
<evidence type="ECO:0000256" key="2">
    <source>
        <dbReference type="ARBA" id="ARBA00022737"/>
    </source>
</evidence>
<dbReference type="Pfam" id="PF00132">
    <property type="entry name" value="Hexapep"/>
    <property type="match status" value="1"/>
</dbReference>